<feature type="transmembrane region" description="Helical" evidence="1">
    <location>
        <begin position="94"/>
        <end position="112"/>
    </location>
</feature>
<keyword evidence="1" id="KW-0472">Membrane</keyword>
<keyword evidence="1" id="KW-0812">Transmembrane</keyword>
<accession>A0A0S2LTE2</accession>
<keyword evidence="1" id="KW-1133">Transmembrane helix</keyword>
<sequence>MKILTLMTLLMSLNLNINLLMIFNYMYLNMYISPLKQLMYLITYMIFMTINILMSKQMISLNLFILMIIFISGMMILFSYFISLTNNLSMKSNHLKLIFMNMMILLISMIQMKQFKILLKNFYFNYNKTNKFNIIKKLYLKPNFYILLMFIIMLIFMLLMMVKICNIEYKNLRSKKWKN</sequence>
<evidence type="ECO:0000313" key="2">
    <source>
        <dbReference type="EMBL" id="ALO64630.1"/>
    </source>
</evidence>
<keyword evidence="2" id="KW-0496">Mitochondrion</keyword>
<proteinExistence type="predicted"/>
<dbReference type="AlphaFoldDB" id="A0A0S2LTE2"/>
<reference evidence="2" key="1">
    <citation type="submission" date="2015-06" db="EMBL/GenBank/DDBJ databases">
        <title>High-throughput detection of wild bee species with mitogenome skimming and resequencing (mt-S/R).</title>
        <authorList>
            <person name="Tang M."/>
            <person name="Hardman C."/>
            <person name="Ji Y."/>
            <person name="Meng G."/>
            <person name="Liu S."/>
            <person name="Tan M."/>
            <person name="Yang S."/>
            <person name="Yang C."/>
            <person name="Moss E."/>
            <person name="Nevard T."/>
            <person name="Potts S.G."/>
            <person name="Zhou X."/>
            <person name="Yu D.W."/>
        </authorList>
    </citation>
    <scope>NUCLEOTIDE SEQUENCE</scope>
</reference>
<feature type="transmembrane region" description="Helical" evidence="1">
    <location>
        <begin position="38"/>
        <end position="55"/>
    </location>
</feature>
<feature type="transmembrane region" description="Helical" evidence="1">
    <location>
        <begin position="6"/>
        <end position="26"/>
    </location>
</feature>
<dbReference type="EMBL" id="KT164644">
    <property type="protein sequence ID" value="ALO64630.1"/>
    <property type="molecule type" value="Genomic_DNA"/>
</dbReference>
<feature type="transmembrane region" description="Helical" evidence="1">
    <location>
        <begin position="144"/>
        <end position="165"/>
    </location>
</feature>
<gene>
    <name evidence="2" type="primary">ND6</name>
</gene>
<geneLocation type="mitochondrion" evidence="2"/>
<evidence type="ECO:0000256" key="1">
    <source>
        <dbReference type="SAM" id="Phobius"/>
    </source>
</evidence>
<protein>
    <submittedName>
        <fullName evidence="2">NADH dehydrogenase subunit 6</fullName>
    </submittedName>
</protein>
<name>A0A0S2LTE2_BOMSL</name>
<organism evidence="2">
    <name type="scientific">Bombus sylvestris</name>
    <name type="common">Four-coloured cuckoo-bee</name>
    <name type="synonym">Psithyrus sylvestris</name>
    <dbReference type="NCBI Taxonomy" id="30201"/>
    <lineage>
        <taxon>Eukaryota</taxon>
        <taxon>Metazoa</taxon>
        <taxon>Ecdysozoa</taxon>
        <taxon>Arthropoda</taxon>
        <taxon>Hexapoda</taxon>
        <taxon>Insecta</taxon>
        <taxon>Pterygota</taxon>
        <taxon>Neoptera</taxon>
        <taxon>Endopterygota</taxon>
        <taxon>Hymenoptera</taxon>
        <taxon>Apocrita</taxon>
        <taxon>Aculeata</taxon>
        <taxon>Apoidea</taxon>
        <taxon>Anthophila</taxon>
        <taxon>Apidae</taxon>
        <taxon>Bombus</taxon>
        <taxon>Psithyrus</taxon>
    </lineage>
</organism>
<feature type="transmembrane region" description="Helical" evidence="1">
    <location>
        <begin position="61"/>
        <end position="82"/>
    </location>
</feature>